<sequence>ENLKFSIANAQSIKMRLSPIEIQNLSCSQVFTLGYLAGTNDYPILQSIGSFNIRNFIMFASGVHFAAQIQKNTRFMLYSAVRITQKSFDQLQNEDLIGQLPSEQHQSVIAKFIFKFRSCKTVFQFLQLANEPFQPFEDEQNYFLEKFPPEFTVKAENVAKMESFVLSYYEKVSKKQLLHCLYSDLIIQRGYEGIFEQIKENRLSWEIIDVLPRSIQRQFQFSQQEDFEVVQKKFDAILQHGDNVCDFVFLLKAFGFLCNCQQNKFEVLQLLNVVLKLSGQKIVLDKILTLLDEPNFAYFNNLGEIYLQAKPELADLSVQKDYINIWHQFTNVDHFYYLVKQILQINLSKQQLENFLNFFFNQISSLYPKIFAHKPLQTILNKLYTVQNRKLFKTRDWYGFQALQIFETQFFGQQDYNTAVYVKLFFLVHQTTHKDLICESQTLQHTEFISELLFQSFSKLIKERNDSLLEYALKTFSMVKFKAVYHNLLNYIFISSSVDTQRFMLNFLNYNTDDFNAVYYVCDILRSKNEVFLHFLADQKVQFGQIVDGKARYERMIADF</sequence>
<protein>
    <submittedName>
        <fullName evidence="1">Uncharacterized protein</fullName>
    </submittedName>
</protein>
<proteinExistence type="predicted"/>
<reference evidence="1" key="1">
    <citation type="submission" date="2015-07" db="EMBL/GenBank/DDBJ databases">
        <title>Adaptation to a free-living lifestyle via gene acquisitions in the diplomonad Trepomonas sp. PC1.</title>
        <authorList>
            <person name="Xu F."/>
            <person name="Jerlstrom-Hultqvist J."/>
            <person name="Kolisko M."/>
            <person name="Simpson A.G.B."/>
            <person name="Roger A.J."/>
            <person name="Svard S.G."/>
            <person name="Andersson J.O."/>
        </authorList>
    </citation>
    <scope>NUCLEOTIDE SEQUENCE</scope>
    <source>
        <strain evidence="1">PC1</strain>
    </source>
</reference>
<feature type="non-terminal residue" evidence="1">
    <location>
        <position position="560"/>
    </location>
</feature>
<feature type="non-terminal residue" evidence="1">
    <location>
        <position position="1"/>
    </location>
</feature>
<gene>
    <name evidence="1" type="ORF">TPC1_30567</name>
</gene>
<name>A0A146K0E0_9EUKA</name>
<organism evidence="1">
    <name type="scientific">Trepomonas sp. PC1</name>
    <dbReference type="NCBI Taxonomy" id="1076344"/>
    <lineage>
        <taxon>Eukaryota</taxon>
        <taxon>Metamonada</taxon>
        <taxon>Diplomonadida</taxon>
        <taxon>Hexamitidae</taxon>
        <taxon>Hexamitinae</taxon>
        <taxon>Trepomonas</taxon>
    </lineage>
</organism>
<dbReference type="EMBL" id="GDID01006668">
    <property type="protein sequence ID" value="JAP89938.1"/>
    <property type="molecule type" value="Transcribed_RNA"/>
</dbReference>
<evidence type="ECO:0000313" key="1">
    <source>
        <dbReference type="EMBL" id="JAP89938.1"/>
    </source>
</evidence>
<accession>A0A146K0E0</accession>
<dbReference type="AlphaFoldDB" id="A0A146K0E0"/>